<dbReference type="PANTHER" id="PTHR12317:SF0">
    <property type="entry name" value="ACYLTRANSFERASE"/>
    <property type="match status" value="1"/>
</dbReference>
<comment type="pathway">
    <text evidence="2 16">Glycerolipid metabolism; triacylglycerol biosynthesis.</text>
</comment>
<evidence type="ECO:0000256" key="12">
    <source>
        <dbReference type="ARBA" id="ARBA00023098"/>
    </source>
</evidence>
<dbReference type="EMBL" id="CAJVPJ010000020">
    <property type="protein sequence ID" value="CAG8457759.1"/>
    <property type="molecule type" value="Genomic_DNA"/>
</dbReference>
<accession>A0A9N8VR35</accession>
<dbReference type="Pfam" id="PF03982">
    <property type="entry name" value="DAGAT"/>
    <property type="match status" value="1"/>
</dbReference>
<dbReference type="AlphaFoldDB" id="A0A9N8VR35"/>
<keyword evidence="13 16" id="KW-0472">Membrane</keyword>
<dbReference type="InterPro" id="IPR007130">
    <property type="entry name" value="DAGAT"/>
</dbReference>
<evidence type="ECO:0000256" key="6">
    <source>
        <dbReference type="ARBA" id="ARBA00022516"/>
    </source>
</evidence>
<keyword evidence="7" id="KW-0808">Transferase</keyword>
<comment type="caution">
    <text evidence="17">The sequence shown here is derived from an EMBL/GenBank/DDBJ whole genome shotgun (WGS) entry which is preliminary data.</text>
</comment>
<reference evidence="17" key="1">
    <citation type="submission" date="2021-06" db="EMBL/GenBank/DDBJ databases">
        <authorList>
            <person name="Kallberg Y."/>
            <person name="Tangrot J."/>
            <person name="Rosling A."/>
        </authorList>
    </citation>
    <scope>NUCLEOTIDE SEQUENCE</scope>
    <source>
        <strain evidence="17">IA702</strain>
    </source>
</reference>
<comment type="similarity">
    <text evidence="4 16">Belongs to the diacylglycerol acyltransferase family.</text>
</comment>
<evidence type="ECO:0000313" key="18">
    <source>
        <dbReference type="Proteomes" id="UP000789572"/>
    </source>
</evidence>
<organism evidence="17 18">
    <name type="scientific">Paraglomus occultum</name>
    <dbReference type="NCBI Taxonomy" id="144539"/>
    <lineage>
        <taxon>Eukaryota</taxon>
        <taxon>Fungi</taxon>
        <taxon>Fungi incertae sedis</taxon>
        <taxon>Mucoromycota</taxon>
        <taxon>Glomeromycotina</taxon>
        <taxon>Glomeromycetes</taxon>
        <taxon>Paraglomerales</taxon>
        <taxon>Paraglomeraceae</taxon>
        <taxon>Paraglomus</taxon>
    </lineage>
</organism>
<keyword evidence="18" id="KW-1185">Reference proteome</keyword>
<dbReference type="GO" id="GO:0019432">
    <property type="term" value="P:triglyceride biosynthetic process"/>
    <property type="evidence" value="ECO:0007669"/>
    <property type="project" value="UniProtKB-UniRule"/>
</dbReference>
<keyword evidence="12 16" id="KW-0443">Lipid metabolism</keyword>
<evidence type="ECO:0000256" key="7">
    <source>
        <dbReference type="ARBA" id="ARBA00022679"/>
    </source>
</evidence>
<comment type="caution">
    <text evidence="16">Lacks conserved residue(s) required for the propagation of feature annotation.</text>
</comment>
<dbReference type="EC" id="2.3.1.20" evidence="5 16"/>
<evidence type="ECO:0000256" key="1">
    <source>
        <dbReference type="ARBA" id="ARBA00004477"/>
    </source>
</evidence>
<keyword evidence="9" id="KW-0319">Glycerol metabolism</keyword>
<gene>
    <name evidence="17" type="ORF">POCULU_LOCUS391</name>
</gene>
<evidence type="ECO:0000256" key="5">
    <source>
        <dbReference type="ARBA" id="ARBA00013244"/>
    </source>
</evidence>
<evidence type="ECO:0000256" key="9">
    <source>
        <dbReference type="ARBA" id="ARBA00022798"/>
    </source>
</evidence>
<sequence length="335" mass="38521">MTNRFPIRIAPLNVPFDRRRQTTAVFLWLIALPVTVAFFFFVCTAPFFWPLVIAYILFLLFDYAPENGGRRFEFARKSVFWKWFADYFPIKLVKTADLDPSKNYVFGFHPHGIICLSAWANFATEANDFSKLFPGITIYLLTLLKNFNIPFYRDFLLAQGLASVSKESAEHIFAHGPGHSIVIVVGGTVESLSARPGIYDLTLLKRLGFVKLAINNGASLVPVFSFGENDIWEQFANEKGSRLWRVQDKVKQLSGWTIPLIHGRGLFNYDFGLLPHRRSIVTVIGKPIDVERDPNPSQEKVLEVQKKYINGLYQIWNEYKDVYAKNRKRELTLIE</sequence>
<evidence type="ECO:0000256" key="14">
    <source>
        <dbReference type="ARBA" id="ARBA00023315"/>
    </source>
</evidence>
<evidence type="ECO:0000313" key="17">
    <source>
        <dbReference type="EMBL" id="CAG8457759.1"/>
    </source>
</evidence>
<keyword evidence="10 16" id="KW-0256">Endoplasmic reticulum</keyword>
<dbReference type="GO" id="GO:0005789">
    <property type="term" value="C:endoplasmic reticulum membrane"/>
    <property type="evidence" value="ECO:0007669"/>
    <property type="project" value="UniProtKB-SubCell"/>
</dbReference>
<evidence type="ECO:0000256" key="10">
    <source>
        <dbReference type="ARBA" id="ARBA00022824"/>
    </source>
</evidence>
<dbReference type="PANTHER" id="PTHR12317">
    <property type="entry name" value="DIACYLGLYCEROL O-ACYLTRANSFERASE"/>
    <property type="match status" value="1"/>
</dbReference>
<dbReference type="Proteomes" id="UP000789572">
    <property type="component" value="Unassembled WGS sequence"/>
</dbReference>
<evidence type="ECO:0000256" key="8">
    <source>
        <dbReference type="ARBA" id="ARBA00022692"/>
    </source>
</evidence>
<evidence type="ECO:0000256" key="11">
    <source>
        <dbReference type="ARBA" id="ARBA00022989"/>
    </source>
</evidence>
<keyword evidence="6 16" id="KW-0444">Lipid biosynthesis</keyword>
<comment type="subcellular location">
    <subcellularLocation>
        <location evidence="1 16">Endoplasmic reticulum membrane</location>
        <topology evidence="1 16">Multi-pass membrane protein</topology>
    </subcellularLocation>
</comment>
<comment type="function">
    <text evidence="16">Catalyzes the terminal and only committed step in triacylglycerol synthesis by using diacylglycerol and fatty acyl CoA as substrates.</text>
</comment>
<dbReference type="OrthoDB" id="264532at2759"/>
<evidence type="ECO:0000256" key="3">
    <source>
        <dbReference type="ARBA" id="ARBA00005189"/>
    </source>
</evidence>
<protein>
    <recommendedName>
        <fullName evidence="5 16">Diacylglycerol O-acyltransferase</fullName>
        <ecNumber evidence="5 16">2.3.1.20</ecNumber>
    </recommendedName>
</protein>
<comment type="catalytic activity">
    <reaction evidence="15 16">
        <text>an acyl-CoA + a 1,2-diacyl-sn-glycerol = a triacyl-sn-glycerol + CoA</text>
        <dbReference type="Rhea" id="RHEA:10868"/>
        <dbReference type="ChEBI" id="CHEBI:17815"/>
        <dbReference type="ChEBI" id="CHEBI:57287"/>
        <dbReference type="ChEBI" id="CHEBI:58342"/>
        <dbReference type="ChEBI" id="CHEBI:64615"/>
        <dbReference type="EC" id="2.3.1.20"/>
    </reaction>
</comment>
<dbReference type="GO" id="GO:0006071">
    <property type="term" value="P:glycerol metabolic process"/>
    <property type="evidence" value="ECO:0007669"/>
    <property type="project" value="UniProtKB-UniRule"/>
</dbReference>
<comment type="pathway">
    <text evidence="3">Lipid metabolism.</text>
</comment>
<keyword evidence="8 16" id="KW-0812">Transmembrane</keyword>
<dbReference type="GO" id="GO:0004144">
    <property type="term" value="F:diacylglycerol O-acyltransferase activity"/>
    <property type="evidence" value="ECO:0007669"/>
    <property type="project" value="UniProtKB-UniRule"/>
</dbReference>
<evidence type="ECO:0000256" key="13">
    <source>
        <dbReference type="ARBA" id="ARBA00023136"/>
    </source>
</evidence>
<feature type="transmembrane region" description="Helical" evidence="16">
    <location>
        <begin position="21"/>
        <end position="41"/>
    </location>
</feature>
<name>A0A9N8VR35_9GLOM</name>
<dbReference type="CDD" id="cd07987">
    <property type="entry name" value="LPLAT_MGAT-like"/>
    <property type="match status" value="1"/>
</dbReference>
<evidence type="ECO:0000256" key="4">
    <source>
        <dbReference type="ARBA" id="ARBA00005420"/>
    </source>
</evidence>
<proteinExistence type="inferred from homology"/>
<evidence type="ECO:0000256" key="15">
    <source>
        <dbReference type="ARBA" id="ARBA00048109"/>
    </source>
</evidence>
<evidence type="ECO:0000256" key="2">
    <source>
        <dbReference type="ARBA" id="ARBA00004771"/>
    </source>
</evidence>
<keyword evidence="14 16" id="KW-0012">Acyltransferase</keyword>
<evidence type="ECO:0000256" key="16">
    <source>
        <dbReference type="RuleBase" id="RU367023"/>
    </source>
</evidence>
<keyword evidence="11 16" id="KW-1133">Transmembrane helix</keyword>